<evidence type="ECO:0000313" key="5">
    <source>
        <dbReference type="EMBL" id="GAA0152400.1"/>
    </source>
</evidence>
<dbReference type="SUPFAM" id="SSF48452">
    <property type="entry name" value="TPR-like"/>
    <property type="match status" value="1"/>
</dbReference>
<dbReference type="Proteomes" id="UP001454036">
    <property type="component" value="Unassembled WGS sequence"/>
</dbReference>
<dbReference type="PANTHER" id="PTHR47926">
    <property type="entry name" value="PENTATRICOPEPTIDE REPEAT-CONTAINING PROTEIN"/>
    <property type="match status" value="1"/>
</dbReference>
<proteinExistence type="inferred from homology"/>
<feature type="repeat" description="PPR" evidence="3">
    <location>
        <begin position="378"/>
        <end position="408"/>
    </location>
</feature>
<dbReference type="AlphaFoldDB" id="A0AAV3PMC1"/>
<dbReference type="Pfam" id="PF13041">
    <property type="entry name" value="PPR_2"/>
    <property type="match status" value="4"/>
</dbReference>
<protein>
    <recommendedName>
        <fullName evidence="4">DYW domain-containing protein</fullName>
    </recommendedName>
</protein>
<dbReference type="GO" id="GO:0003723">
    <property type="term" value="F:RNA binding"/>
    <property type="evidence" value="ECO:0007669"/>
    <property type="project" value="InterPro"/>
</dbReference>
<dbReference type="NCBIfam" id="TIGR00756">
    <property type="entry name" value="PPR"/>
    <property type="match status" value="7"/>
</dbReference>
<dbReference type="Gene3D" id="1.25.40.10">
    <property type="entry name" value="Tetratricopeptide repeat domain"/>
    <property type="match status" value="4"/>
</dbReference>
<feature type="repeat" description="PPR" evidence="3">
    <location>
        <begin position="545"/>
        <end position="580"/>
    </location>
</feature>
<feature type="repeat" description="PPR" evidence="3">
    <location>
        <begin position="510"/>
        <end position="544"/>
    </location>
</feature>
<evidence type="ECO:0000256" key="1">
    <source>
        <dbReference type="ARBA" id="ARBA00006643"/>
    </source>
</evidence>
<evidence type="ECO:0000256" key="2">
    <source>
        <dbReference type="ARBA" id="ARBA00022737"/>
    </source>
</evidence>
<name>A0AAV3PMC1_LITER</name>
<evidence type="ECO:0000313" key="6">
    <source>
        <dbReference type="Proteomes" id="UP001454036"/>
    </source>
</evidence>
<dbReference type="InterPro" id="IPR002885">
    <property type="entry name" value="PPR_rpt"/>
</dbReference>
<comment type="caution">
    <text evidence="5">The sequence shown here is derived from an EMBL/GenBank/DDBJ whole genome shotgun (WGS) entry which is preliminary data.</text>
</comment>
<dbReference type="PROSITE" id="PS51375">
    <property type="entry name" value="PPR"/>
    <property type="match status" value="7"/>
</dbReference>
<comment type="similarity">
    <text evidence="1">Belongs to the PPR family. PCMP-H subfamily.</text>
</comment>
<dbReference type="EMBL" id="BAABME010001977">
    <property type="protein sequence ID" value="GAA0152400.1"/>
    <property type="molecule type" value="Genomic_DNA"/>
</dbReference>
<accession>A0AAV3PMC1</accession>
<reference evidence="5 6" key="1">
    <citation type="submission" date="2024-01" db="EMBL/GenBank/DDBJ databases">
        <title>The complete chloroplast genome sequence of Lithospermum erythrorhizon: insights into the phylogenetic relationship among Boraginaceae species and the maternal lineages of purple gromwells.</title>
        <authorList>
            <person name="Okada T."/>
            <person name="Watanabe K."/>
        </authorList>
    </citation>
    <scope>NUCLEOTIDE SEQUENCE [LARGE SCALE GENOMIC DNA]</scope>
</reference>
<evidence type="ECO:0000256" key="3">
    <source>
        <dbReference type="PROSITE-ProRule" id="PRU00708"/>
    </source>
</evidence>
<sequence>MSSTALKISAFSNEQSSSTHSRLSVVLRALTRLYLAQLQLCRPHNKSSYSMAKMVHAHMIISGFKPPNYIINRIVDVYCKSCNIKYAREVFDKIPKPDIFSRTSILSAYSGAGELKLAKKVFEEIPFGLRDTVSFNAMITACSHNDDGHGGLEVFREMRRDGFCPDEFTYTSVLGGLGVVADCMEHCDQVHCLVLKSGTRLITSVANALVSVYVKCASSPKVSSGLVMAAARKLFEEMPLKDELTWTTIITGYVRNDNLEAAREVFNTMEEKLVVAWNAMISGYTQKGLLSEAFELFRKMNSLGVKHDEFTYTSVLGASADAALFLHGKQVHAYILRTGVKTQSEFSASITNALVTLYWKCGKIGEARKIFDRGMDKDIVTWNALLSAYVSAGRIEEAKVLIYQMPSKNYLTWTVIISALAQNGYGEDSLNLFNEMRSSGFQPCDYTFAGAITASAGLAALEQGRQLHSLLIRLGFGSSISAGNALITMYARCGVVDAAHCLFDTMPSLDSISWNAMIAALGQHGHGVQALQLFEEMLKQDIEPDRITFLTILSACSHSGLVEQGRQYFDEMAEKYGITPGEDHYARLIDLLCRAGKFTEVKQVIKSLPFEPGWLVYESLLAGCRLHGNIDLGVEAAEKLFHLIPQHDGTYMLLANMFATAGRYGDVAKVRLLMRERGVKKEPGCSWIEVENRVHVFLVDDAVHPDIIVIYNYLRELMQKIKAAGYIPDTKFVLHDMESEHKEYALSMHSEKLAVVYGLLKLPRGATIRVFKNLRICGDCHNAIKFMSKVEARDIIVRDGKRFHHFKDGECSCGNYW</sequence>
<dbReference type="GO" id="GO:0009451">
    <property type="term" value="P:RNA modification"/>
    <property type="evidence" value="ECO:0007669"/>
    <property type="project" value="InterPro"/>
</dbReference>
<feature type="repeat" description="PPR" evidence="3">
    <location>
        <begin position="242"/>
        <end position="272"/>
    </location>
</feature>
<gene>
    <name evidence="5" type="ORF">LIER_10891</name>
</gene>
<organism evidence="5 6">
    <name type="scientific">Lithospermum erythrorhizon</name>
    <name type="common">Purple gromwell</name>
    <name type="synonym">Lithospermum officinale var. erythrorhizon</name>
    <dbReference type="NCBI Taxonomy" id="34254"/>
    <lineage>
        <taxon>Eukaryota</taxon>
        <taxon>Viridiplantae</taxon>
        <taxon>Streptophyta</taxon>
        <taxon>Embryophyta</taxon>
        <taxon>Tracheophyta</taxon>
        <taxon>Spermatophyta</taxon>
        <taxon>Magnoliopsida</taxon>
        <taxon>eudicotyledons</taxon>
        <taxon>Gunneridae</taxon>
        <taxon>Pentapetalae</taxon>
        <taxon>asterids</taxon>
        <taxon>lamiids</taxon>
        <taxon>Boraginales</taxon>
        <taxon>Boraginaceae</taxon>
        <taxon>Boraginoideae</taxon>
        <taxon>Lithospermeae</taxon>
        <taxon>Lithospermum</taxon>
    </lineage>
</organism>
<keyword evidence="6" id="KW-1185">Reference proteome</keyword>
<dbReference type="InterPro" id="IPR011990">
    <property type="entry name" value="TPR-like_helical_dom_sf"/>
</dbReference>
<keyword evidence="2" id="KW-0677">Repeat</keyword>
<dbReference type="Pfam" id="PF14432">
    <property type="entry name" value="DYW_deaminase"/>
    <property type="match status" value="1"/>
</dbReference>
<feature type="repeat" description="PPR" evidence="3">
    <location>
        <begin position="131"/>
        <end position="165"/>
    </location>
</feature>
<dbReference type="FunFam" id="1.25.40.10:FF:000442">
    <property type="entry name" value="Pentatricopeptide repeat-containing protein At3g49710"/>
    <property type="match status" value="1"/>
</dbReference>
<feature type="domain" description="DYW" evidence="4">
    <location>
        <begin position="725"/>
        <end position="817"/>
    </location>
</feature>
<dbReference type="PANTHER" id="PTHR47926:SF541">
    <property type="entry name" value="DYW DOMAIN-CONTAINING PROTEIN"/>
    <property type="match status" value="1"/>
</dbReference>
<feature type="repeat" description="PPR" evidence="3">
    <location>
        <begin position="273"/>
        <end position="307"/>
    </location>
</feature>
<dbReference type="GO" id="GO:0008270">
    <property type="term" value="F:zinc ion binding"/>
    <property type="evidence" value="ECO:0007669"/>
    <property type="project" value="InterPro"/>
</dbReference>
<dbReference type="FunFam" id="1.25.40.10:FF:000677">
    <property type="entry name" value="Pentatricopeptide repeat-containing protein"/>
    <property type="match status" value="1"/>
</dbReference>
<dbReference type="FunFam" id="1.25.40.10:FF:000566">
    <property type="entry name" value="Pentatricopeptide repeat-containing protein"/>
    <property type="match status" value="1"/>
</dbReference>
<dbReference type="InterPro" id="IPR046848">
    <property type="entry name" value="E_motif"/>
</dbReference>
<evidence type="ECO:0000259" key="4">
    <source>
        <dbReference type="Pfam" id="PF14432"/>
    </source>
</evidence>
<feature type="repeat" description="PPR" evidence="3">
    <location>
        <begin position="409"/>
        <end position="443"/>
    </location>
</feature>
<dbReference type="Pfam" id="PF20431">
    <property type="entry name" value="E_motif"/>
    <property type="match status" value="1"/>
</dbReference>
<dbReference type="Pfam" id="PF01535">
    <property type="entry name" value="PPR"/>
    <property type="match status" value="4"/>
</dbReference>
<dbReference type="InterPro" id="IPR046960">
    <property type="entry name" value="PPR_At4g14850-like_plant"/>
</dbReference>
<dbReference type="InterPro" id="IPR032867">
    <property type="entry name" value="DYW_dom"/>
</dbReference>